<dbReference type="Gene3D" id="1.10.3720.10">
    <property type="entry name" value="MetI-like"/>
    <property type="match status" value="1"/>
</dbReference>
<evidence type="ECO:0000256" key="4">
    <source>
        <dbReference type="ARBA" id="ARBA00022692"/>
    </source>
</evidence>
<keyword evidence="6 7" id="KW-0472">Membrane</keyword>
<feature type="transmembrane region" description="Helical" evidence="7">
    <location>
        <begin position="21"/>
        <end position="42"/>
    </location>
</feature>
<evidence type="ECO:0000256" key="5">
    <source>
        <dbReference type="ARBA" id="ARBA00022989"/>
    </source>
</evidence>
<sequence>MQHPGPRRRREPDPTRSLSAVLTAFVALGAVLMLVPFAWLVVASTHSTNEIFSSPPALLPGDRFWTNLTGLFDSLEFGTAVRNSLVVSTVYTALGMLVCSTAGYAFAKFQFRGRNAMFTVIIASLALPGQVTLVPLFKMMVALGWLNSYQGLILPNLALPFGIFLMRQAMQSVPDELLQAARVDGAGEFRTFFQIVVPTMRPALAALAIFLFLGQWNDFVYPLIVQRDPAAYTLPVSLATLHGVQSTDYGQLLTGTLISVVPVLVLFLFLQRYFVAGLLAGSVKQ</sequence>
<comment type="similarity">
    <text evidence="7">Belongs to the binding-protein-dependent transport system permease family.</text>
</comment>
<evidence type="ECO:0000313" key="9">
    <source>
        <dbReference type="EMBL" id="MBQ0854782.1"/>
    </source>
</evidence>
<proteinExistence type="inferred from homology"/>
<evidence type="ECO:0000256" key="2">
    <source>
        <dbReference type="ARBA" id="ARBA00022448"/>
    </source>
</evidence>
<comment type="subcellular location">
    <subcellularLocation>
        <location evidence="1 7">Cell membrane</location>
        <topology evidence="1 7">Multi-pass membrane protein</topology>
    </subcellularLocation>
</comment>
<reference evidence="9 10" key="1">
    <citation type="submission" date="2021-04" db="EMBL/GenBank/DDBJ databases">
        <authorList>
            <person name="Tang X."/>
            <person name="Zhou X."/>
            <person name="Chen X."/>
            <person name="Cernava T."/>
            <person name="Zhang C."/>
        </authorList>
    </citation>
    <scope>NUCLEOTIDE SEQUENCE [LARGE SCALE GENOMIC DNA]</scope>
    <source>
        <strain evidence="9 10">BH-SS-21</strain>
    </source>
</reference>
<dbReference type="InterPro" id="IPR035906">
    <property type="entry name" value="MetI-like_sf"/>
</dbReference>
<keyword evidence="5 7" id="KW-1133">Transmembrane helix</keyword>
<feature type="transmembrane region" description="Helical" evidence="7">
    <location>
        <begin position="249"/>
        <end position="270"/>
    </location>
</feature>
<dbReference type="Proteomes" id="UP000677413">
    <property type="component" value="Unassembled WGS sequence"/>
</dbReference>
<evidence type="ECO:0000256" key="7">
    <source>
        <dbReference type="RuleBase" id="RU363032"/>
    </source>
</evidence>
<dbReference type="CDD" id="cd06261">
    <property type="entry name" value="TM_PBP2"/>
    <property type="match status" value="1"/>
</dbReference>
<feature type="transmembrane region" description="Helical" evidence="7">
    <location>
        <begin position="85"/>
        <end position="106"/>
    </location>
</feature>
<accession>A0A940Y7Z2</accession>
<comment type="caution">
    <text evidence="9">The sequence shown here is derived from an EMBL/GenBank/DDBJ whole genome shotgun (WGS) entry which is preliminary data.</text>
</comment>
<feature type="transmembrane region" description="Helical" evidence="7">
    <location>
        <begin position="191"/>
        <end position="213"/>
    </location>
</feature>
<gene>
    <name evidence="9" type="ORF">J8N05_42220</name>
</gene>
<name>A0A940Y7Z2_9ACTN</name>
<keyword evidence="3" id="KW-1003">Cell membrane</keyword>
<evidence type="ECO:0000256" key="6">
    <source>
        <dbReference type="ARBA" id="ARBA00023136"/>
    </source>
</evidence>
<dbReference type="GO" id="GO:0055085">
    <property type="term" value="P:transmembrane transport"/>
    <property type="evidence" value="ECO:0007669"/>
    <property type="project" value="InterPro"/>
</dbReference>
<feature type="transmembrane region" description="Helical" evidence="7">
    <location>
        <begin position="149"/>
        <end position="170"/>
    </location>
</feature>
<organism evidence="9 10">
    <name type="scientific">Streptomyces liliiviolaceus</name>
    <dbReference type="NCBI Taxonomy" id="2823109"/>
    <lineage>
        <taxon>Bacteria</taxon>
        <taxon>Bacillati</taxon>
        <taxon>Actinomycetota</taxon>
        <taxon>Actinomycetes</taxon>
        <taxon>Kitasatosporales</taxon>
        <taxon>Streptomycetaceae</taxon>
        <taxon>Streptomyces</taxon>
    </lineage>
</organism>
<protein>
    <submittedName>
        <fullName evidence="9">Carbohydrate ABC transporter permease</fullName>
    </submittedName>
</protein>
<dbReference type="EMBL" id="JAGPYQ010000002">
    <property type="protein sequence ID" value="MBQ0854782.1"/>
    <property type="molecule type" value="Genomic_DNA"/>
</dbReference>
<evidence type="ECO:0000313" key="10">
    <source>
        <dbReference type="Proteomes" id="UP000677413"/>
    </source>
</evidence>
<dbReference type="PANTHER" id="PTHR43744">
    <property type="entry name" value="ABC TRANSPORTER PERMEASE PROTEIN MG189-RELATED-RELATED"/>
    <property type="match status" value="1"/>
</dbReference>
<dbReference type="PROSITE" id="PS50928">
    <property type="entry name" value="ABC_TM1"/>
    <property type="match status" value="1"/>
</dbReference>
<dbReference type="SUPFAM" id="SSF161098">
    <property type="entry name" value="MetI-like"/>
    <property type="match status" value="1"/>
</dbReference>
<evidence type="ECO:0000259" key="8">
    <source>
        <dbReference type="PROSITE" id="PS50928"/>
    </source>
</evidence>
<evidence type="ECO:0000256" key="1">
    <source>
        <dbReference type="ARBA" id="ARBA00004651"/>
    </source>
</evidence>
<keyword evidence="2 7" id="KW-0813">Transport</keyword>
<dbReference type="Pfam" id="PF00528">
    <property type="entry name" value="BPD_transp_1"/>
    <property type="match status" value="1"/>
</dbReference>
<dbReference type="GO" id="GO:0005886">
    <property type="term" value="C:plasma membrane"/>
    <property type="evidence" value="ECO:0007669"/>
    <property type="project" value="UniProtKB-SubCell"/>
</dbReference>
<feature type="transmembrane region" description="Helical" evidence="7">
    <location>
        <begin position="118"/>
        <end position="137"/>
    </location>
</feature>
<evidence type="ECO:0000256" key="3">
    <source>
        <dbReference type="ARBA" id="ARBA00022475"/>
    </source>
</evidence>
<feature type="domain" description="ABC transmembrane type-1" evidence="8">
    <location>
        <begin position="81"/>
        <end position="270"/>
    </location>
</feature>
<dbReference type="AlphaFoldDB" id="A0A940Y7Z2"/>
<dbReference type="InterPro" id="IPR000515">
    <property type="entry name" value="MetI-like"/>
</dbReference>
<dbReference type="PANTHER" id="PTHR43744:SF12">
    <property type="entry name" value="ABC TRANSPORTER PERMEASE PROTEIN MG189-RELATED"/>
    <property type="match status" value="1"/>
</dbReference>
<keyword evidence="10" id="KW-1185">Reference proteome</keyword>
<keyword evidence="4 7" id="KW-0812">Transmembrane</keyword>